<evidence type="ECO:0000256" key="2">
    <source>
        <dbReference type="ARBA" id="ARBA00004173"/>
    </source>
</evidence>
<dbReference type="OrthoDB" id="10259545at2759"/>
<comment type="subcellular location">
    <subcellularLocation>
        <location evidence="2">Mitochondrion</location>
    </subcellularLocation>
</comment>
<evidence type="ECO:0000256" key="1">
    <source>
        <dbReference type="ARBA" id="ARBA00001933"/>
    </source>
</evidence>
<dbReference type="STRING" id="3218.A9TXJ4"/>
<evidence type="ECO:0000256" key="9">
    <source>
        <dbReference type="ARBA" id="ARBA00050981"/>
    </source>
</evidence>
<dbReference type="FunFam" id="3.40.50.1100:FF:000011">
    <property type="entry name" value="Cysteine synthase (o-acetylserine)"/>
    <property type="match status" value="1"/>
</dbReference>
<reference evidence="16 18" key="1">
    <citation type="journal article" date="2008" name="Science">
        <title>The Physcomitrella genome reveals evolutionary insights into the conquest of land by plants.</title>
        <authorList>
            <person name="Rensing S."/>
            <person name="Lang D."/>
            <person name="Zimmer A."/>
            <person name="Terry A."/>
            <person name="Salamov A."/>
            <person name="Shapiro H."/>
            <person name="Nishiyama T."/>
            <person name="Perroud P.-F."/>
            <person name="Lindquist E."/>
            <person name="Kamisugi Y."/>
            <person name="Tanahashi T."/>
            <person name="Sakakibara K."/>
            <person name="Fujita T."/>
            <person name="Oishi K."/>
            <person name="Shin-I T."/>
            <person name="Kuroki Y."/>
            <person name="Toyoda A."/>
            <person name="Suzuki Y."/>
            <person name="Hashimoto A."/>
            <person name="Yamaguchi K."/>
            <person name="Sugano A."/>
            <person name="Kohara Y."/>
            <person name="Fujiyama A."/>
            <person name="Anterola A."/>
            <person name="Aoki S."/>
            <person name="Ashton N."/>
            <person name="Barbazuk W.B."/>
            <person name="Barker E."/>
            <person name="Bennetzen J."/>
            <person name="Bezanilla M."/>
            <person name="Blankenship R."/>
            <person name="Cho S.H."/>
            <person name="Dutcher S."/>
            <person name="Estelle M."/>
            <person name="Fawcett J.A."/>
            <person name="Gundlach H."/>
            <person name="Hanada K."/>
            <person name="Heyl A."/>
            <person name="Hicks K.A."/>
            <person name="Hugh J."/>
            <person name="Lohr M."/>
            <person name="Mayer K."/>
            <person name="Melkozernov A."/>
            <person name="Murata T."/>
            <person name="Nelson D."/>
            <person name="Pils B."/>
            <person name="Prigge M."/>
            <person name="Reiss B."/>
            <person name="Renner T."/>
            <person name="Rombauts S."/>
            <person name="Rushton P."/>
            <person name="Sanderfoot A."/>
            <person name="Schween G."/>
            <person name="Shiu S.-H."/>
            <person name="Stueber K."/>
            <person name="Theodoulou F.L."/>
            <person name="Tu H."/>
            <person name="Van de Peer Y."/>
            <person name="Verrier P.J."/>
            <person name="Waters E."/>
            <person name="Wood A."/>
            <person name="Yang L."/>
            <person name="Cove D."/>
            <person name="Cuming A."/>
            <person name="Hasebe M."/>
            <person name="Lucas S."/>
            <person name="Mishler D.B."/>
            <person name="Reski R."/>
            <person name="Grigoriev I."/>
            <person name="Quatrano R.S."/>
            <person name="Boore J.L."/>
        </authorList>
    </citation>
    <scope>NUCLEOTIDE SEQUENCE [LARGE SCALE GENOMIC DNA]</scope>
    <source>
        <strain evidence="17 18">cv. Gransden 2004</strain>
    </source>
</reference>
<dbReference type="NCBIfam" id="NF007989">
    <property type="entry name" value="PRK10717.1"/>
    <property type="match status" value="1"/>
</dbReference>
<comment type="function">
    <text evidence="10">Catalyzes the conversion of O-succinyl-L-serine into cysteine, the last step in the cysteine biosynthesis pathway. Can also use O-acetyl-L-serine.</text>
</comment>
<dbReference type="eggNOG" id="KOG1481">
    <property type="taxonomic scope" value="Eukaryota"/>
</dbReference>
<evidence type="ECO:0000256" key="11">
    <source>
        <dbReference type="ARBA" id="ARBA00072087"/>
    </source>
</evidence>
<comment type="cofactor">
    <cofactor evidence="1">
        <name>pyridoxal 5'-phosphate</name>
        <dbReference type="ChEBI" id="CHEBI:597326"/>
    </cofactor>
</comment>
<dbReference type="CDD" id="cd01561">
    <property type="entry name" value="CBS_like"/>
    <property type="match status" value="1"/>
</dbReference>
<dbReference type="Gramene" id="Pp3c15_17700V3.2">
    <property type="protein sequence ID" value="Pp3c15_17700V3.2"/>
    <property type="gene ID" value="Pp3c15_17700"/>
</dbReference>
<evidence type="ECO:0000256" key="14">
    <source>
        <dbReference type="ARBA" id="ARBA00081847"/>
    </source>
</evidence>
<dbReference type="OMA" id="QWNISFL"/>
<protein>
    <recommendedName>
        <fullName evidence="11">Cysteine synthase 1</fullName>
    </recommendedName>
    <alternativeName>
        <fullName evidence="12">O-acetylserine (thiol)-lyase 1</fullName>
    </alternativeName>
    <alternativeName>
        <fullName evidence="13">O-acetylserine sulfhydrylase 1</fullName>
    </alternativeName>
    <alternativeName>
        <fullName evidence="14">O-succinylserine sulfhydrylase</fullName>
    </alternativeName>
</protein>
<evidence type="ECO:0000256" key="8">
    <source>
        <dbReference type="ARBA" id="ARBA00023128"/>
    </source>
</evidence>
<dbReference type="HOGENOM" id="CLU_021018_1_0_1"/>
<accession>A9TXJ4</accession>
<evidence type="ECO:0000313" key="18">
    <source>
        <dbReference type="Proteomes" id="UP000006727"/>
    </source>
</evidence>
<evidence type="ECO:0000256" key="4">
    <source>
        <dbReference type="ARBA" id="ARBA00022605"/>
    </source>
</evidence>
<evidence type="ECO:0000313" key="16">
    <source>
        <dbReference type="EMBL" id="PNR39601.1"/>
    </source>
</evidence>
<evidence type="ECO:0000256" key="12">
    <source>
        <dbReference type="ARBA" id="ARBA00078262"/>
    </source>
</evidence>
<evidence type="ECO:0000259" key="15">
    <source>
        <dbReference type="Pfam" id="PF00291"/>
    </source>
</evidence>
<evidence type="ECO:0000256" key="3">
    <source>
        <dbReference type="ARBA" id="ARBA00004962"/>
    </source>
</evidence>
<evidence type="ECO:0000256" key="10">
    <source>
        <dbReference type="ARBA" id="ARBA00058228"/>
    </source>
</evidence>
<evidence type="ECO:0000313" key="17">
    <source>
        <dbReference type="EnsemblPlants" id="Pp3c15_17700V3.1"/>
    </source>
</evidence>
<dbReference type="InterPro" id="IPR050214">
    <property type="entry name" value="Cys_Synth/Cystath_Beta-Synth"/>
</dbReference>
<dbReference type="InterPro" id="IPR001216">
    <property type="entry name" value="P-phosphate_BS"/>
</dbReference>
<dbReference type="EnsemblPlants" id="Pp3c15_17700V3.1">
    <property type="protein sequence ID" value="Pp3c15_17700V3.1"/>
    <property type="gene ID" value="Pp3c15_17700"/>
</dbReference>
<dbReference type="GO" id="GO:0006535">
    <property type="term" value="P:cysteine biosynthetic process from serine"/>
    <property type="evidence" value="ECO:0000318"/>
    <property type="project" value="GO_Central"/>
</dbReference>
<dbReference type="PROSITE" id="PS00901">
    <property type="entry name" value="CYS_SYNTHASE"/>
    <property type="match status" value="1"/>
</dbReference>
<dbReference type="Proteomes" id="UP000006727">
    <property type="component" value="Chromosome 15"/>
</dbReference>
<dbReference type="SUPFAM" id="SSF53686">
    <property type="entry name" value="Tryptophan synthase beta subunit-like PLP-dependent enzymes"/>
    <property type="match status" value="1"/>
</dbReference>
<evidence type="ECO:0000256" key="7">
    <source>
        <dbReference type="ARBA" id="ARBA00022946"/>
    </source>
</evidence>
<dbReference type="Gene3D" id="3.40.50.1100">
    <property type="match status" value="2"/>
</dbReference>
<comment type="catalytic activity">
    <reaction evidence="9">
        <text>O-succinyl-L-serine + hydrogen sulfide = L-cysteine + succinate</text>
        <dbReference type="Rhea" id="RHEA:53816"/>
        <dbReference type="ChEBI" id="CHEBI:29919"/>
        <dbReference type="ChEBI" id="CHEBI:30031"/>
        <dbReference type="ChEBI" id="CHEBI:35235"/>
        <dbReference type="ChEBI" id="CHEBI:136856"/>
    </reaction>
</comment>
<keyword evidence="8" id="KW-0496">Mitochondrion</keyword>
<sequence length="414" mass="44443">MSVTRTCFLLDTKSPALLGSLHAACSRRLFSPTRVRVQAAPTRVVRMEAKASARIGDLGVRQGFVDSVGNTPLIRLHAASQATGCEIYGKAEFLNPGGSVKDRAALYIVKDAEEKGLLKPGGVIVEGTAGNTGIGLALVANARGYKTVIVIPKTQSQEKKDMLRLAGATLVEVPAVPYKNPNNYVKYSGRLAEEIARTNPNGAIWGNQFDNVANRQAHYETTGPEIWNQTEGKVDGFICAIGTGGTVAGVGKYLKEKNPNIKIGVADPMGACMYNFYEKEVLESSGTSISEGIGQGRVTGNLEGWGLPERDGGCIDFWCQVTDEEALPLIYDLLKQEGFCMGGSTAINIGGAIKLAKQLGPGHTIVTILCDLGTRYQSKIFNVDFLKSKGLPFPEWLDPANQDTSIPEVFEQVE</sequence>
<comment type="pathway">
    <text evidence="3">Amino-acid biosynthesis; L-cysteine biosynthesis; L-cysteine from L-serine: step 2/2.</text>
</comment>
<name>A9TXJ4_PHYPA</name>
<reference evidence="17" key="3">
    <citation type="submission" date="2020-12" db="UniProtKB">
        <authorList>
            <consortium name="EnsemblPlants"/>
        </authorList>
    </citation>
    <scope>IDENTIFICATION</scope>
</reference>
<gene>
    <name evidence="17" type="primary">LOC112292369</name>
    <name evidence="16" type="ORF">PHYPA_019880</name>
</gene>
<dbReference type="GO" id="GO:0005739">
    <property type="term" value="C:mitochondrion"/>
    <property type="evidence" value="ECO:0007669"/>
    <property type="project" value="UniProtKB-SubCell"/>
</dbReference>
<evidence type="ECO:0000256" key="13">
    <source>
        <dbReference type="ARBA" id="ARBA00079147"/>
    </source>
</evidence>
<dbReference type="EnsemblPlants" id="Pp3c15_17700V3.2">
    <property type="protein sequence ID" value="Pp3c15_17700V3.2"/>
    <property type="gene ID" value="Pp3c15_17700"/>
</dbReference>
<dbReference type="InterPro" id="IPR001926">
    <property type="entry name" value="TrpB-like_PALP"/>
</dbReference>
<proteinExistence type="predicted"/>
<dbReference type="InterPro" id="IPR036052">
    <property type="entry name" value="TrpB-like_PALP_sf"/>
</dbReference>
<evidence type="ECO:0000256" key="6">
    <source>
        <dbReference type="ARBA" id="ARBA00022898"/>
    </source>
</evidence>
<keyword evidence="18" id="KW-1185">Reference proteome</keyword>
<dbReference type="GO" id="GO:0005737">
    <property type="term" value="C:cytoplasm"/>
    <property type="evidence" value="ECO:0000318"/>
    <property type="project" value="GO_Central"/>
</dbReference>
<dbReference type="EMBL" id="ABEU02000015">
    <property type="protein sequence ID" value="PNR39601.1"/>
    <property type="molecule type" value="Genomic_DNA"/>
</dbReference>
<dbReference type="PaxDb" id="3218-PP1S359_40V6.1"/>
<evidence type="ECO:0000256" key="5">
    <source>
        <dbReference type="ARBA" id="ARBA00022679"/>
    </source>
</evidence>
<dbReference type="Gramene" id="Pp3c15_17700V3.1">
    <property type="protein sequence ID" value="Pp3c15_17700V3.1"/>
    <property type="gene ID" value="Pp3c15_17700"/>
</dbReference>
<dbReference type="GO" id="GO:0004124">
    <property type="term" value="F:cysteine synthase activity"/>
    <property type="evidence" value="ECO:0000318"/>
    <property type="project" value="GO_Central"/>
</dbReference>
<keyword evidence="7" id="KW-0809">Transit peptide</keyword>
<keyword evidence="5" id="KW-0808">Transferase</keyword>
<keyword evidence="6" id="KW-0663">Pyridoxal phosphate</keyword>
<dbReference type="AlphaFoldDB" id="A9TXJ4"/>
<keyword evidence="4" id="KW-0028">Amino-acid biosynthesis</keyword>
<dbReference type="PANTHER" id="PTHR10314">
    <property type="entry name" value="CYSTATHIONINE BETA-SYNTHASE"/>
    <property type="match status" value="1"/>
</dbReference>
<feature type="domain" description="Tryptophan synthase beta chain-like PALP" evidence="15">
    <location>
        <begin position="67"/>
        <end position="371"/>
    </location>
</feature>
<dbReference type="Pfam" id="PF00291">
    <property type="entry name" value="PALP"/>
    <property type="match status" value="1"/>
</dbReference>
<organism evidence="16">
    <name type="scientific">Physcomitrium patens</name>
    <name type="common">Spreading-leaved earth moss</name>
    <name type="synonym">Physcomitrella patens</name>
    <dbReference type="NCBI Taxonomy" id="3218"/>
    <lineage>
        <taxon>Eukaryota</taxon>
        <taxon>Viridiplantae</taxon>
        <taxon>Streptophyta</taxon>
        <taxon>Embryophyta</taxon>
        <taxon>Bryophyta</taxon>
        <taxon>Bryophytina</taxon>
        <taxon>Bryopsida</taxon>
        <taxon>Funariidae</taxon>
        <taxon>Funariales</taxon>
        <taxon>Funariaceae</taxon>
        <taxon>Physcomitrium</taxon>
    </lineage>
</organism>
<dbReference type="GeneID" id="112292369"/>
<dbReference type="RefSeq" id="XP_024396528.1">
    <property type="nucleotide sequence ID" value="XM_024540760.2"/>
</dbReference>
<reference evidence="16 18" key="2">
    <citation type="journal article" date="2018" name="Plant J.">
        <title>The Physcomitrella patens chromosome-scale assembly reveals moss genome structure and evolution.</title>
        <authorList>
            <person name="Lang D."/>
            <person name="Ullrich K.K."/>
            <person name="Murat F."/>
            <person name="Fuchs J."/>
            <person name="Jenkins J."/>
            <person name="Haas F.B."/>
            <person name="Piednoel M."/>
            <person name="Gundlach H."/>
            <person name="Van Bel M."/>
            <person name="Meyberg R."/>
            <person name="Vives C."/>
            <person name="Morata J."/>
            <person name="Symeonidi A."/>
            <person name="Hiss M."/>
            <person name="Muchero W."/>
            <person name="Kamisugi Y."/>
            <person name="Saleh O."/>
            <person name="Blanc G."/>
            <person name="Decker E.L."/>
            <person name="van Gessel N."/>
            <person name="Grimwood J."/>
            <person name="Hayes R.D."/>
            <person name="Graham S.W."/>
            <person name="Gunter L.E."/>
            <person name="McDaniel S.F."/>
            <person name="Hoernstein S.N.W."/>
            <person name="Larsson A."/>
            <person name="Li F.W."/>
            <person name="Perroud P.F."/>
            <person name="Phillips J."/>
            <person name="Ranjan P."/>
            <person name="Rokshar D.S."/>
            <person name="Rothfels C.J."/>
            <person name="Schneider L."/>
            <person name="Shu S."/>
            <person name="Stevenson D.W."/>
            <person name="Thummler F."/>
            <person name="Tillich M."/>
            <person name="Villarreal Aguilar J.C."/>
            <person name="Widiez T."/>
            <person name="Wong G.K."/>
            <person name="Wymore A."/>
            <person name="Zhang Y."/>
            <person name="Zimmer A.D."/>
            <person name="Quatrano R.S."/>
            <person name="Mayer K.F.X."/>
            <person name="Goodstein D."/>
            <person name="Casacuberta J.M."/>
            <person name="Vandepoele K."/>
            <person name="Reski R."/>
            <person name="Cuming A.C."/>
            <person name="Tuskan G.A."/>
            <person name="Maumus F."/>
            <person name="Salse J."/>
            <person name="Schmutz J."/>
            <person name="Rensing S.A."/>
        </authorList>
    </citation>
    <scope>NUCLEOTIDE SEQUENCE [LARGE SCALE GENOMIC DNA]</scope>
    <source>
        <strain evidence="17 18">cv. Gransden 2004</strain>
    </source>
</reference>